<evidence type="ECO:0000313" key="1">
    <source>
        <dbReference type="EMBL" id="MCZ0701677.1"/>
    </source>
</evidence>
<keyword evidence="2" id="KW-1185">Reference proteome</keyword>
<evidence type="ECO:0000313" key="2">
    <source>
        <dbReference type="Proteomes" id="UP001084197"/>
    </source>
</evidence>
<reference evidence="1" key="1">
    <citation type="submission" date="2022-11" db="EMBL/GenBank/DDBJ databases">
        <title>WGS of Natronobacillus azotifigens 24KS-1, an anaerobic diazotrophic haloalkaliphile from soda-rich habitats.</title>
        <authorList>
            <person name="Sorokin D.Y."/>
            <person name="Merkel A.Y."/>
        </authorList>
    </citation>
    <scope>NUCLEOTIDE SEQUENCE</scope>
    <source>
        <strain evidence="1">24KS-1</strain>
    </source>
</reference>
<proteinExistence type="predicted"/>
<dbReference type="Proteomes" id="UP001084197">
    <property type="component" value="Unassembled WGS sequence"/>
</dbReference>
<name>A0A9J6R7T0_9BACI</name>
<accession>A0A9J6R7T0</accession>
<comment type="caution">
    <text evidence="1">The sequence shown here is derived from an EMBL/GenBank/DDBJ whole genome shotgun (WGS) entry which is preliminary data.</text>
</comment>
<dbReference type="AlphaFoldDB" id="A0A9J6R7T0"/>
<organism evidence="1 2">
    <name type="scientific">Natronobacillus azotifigens</name>
    <dbReference type="NCBI Taxonomy" id="472978"/>
    <lineage>
        <taxon>Bacteria</taxon>
        <taxon>Bacillati</taxon>
        <taxon>Bacillota</taxon>
        <taxon>Bacilli</taxon>
        <taxon>Bacillales</taxon>
        <taxon>Bacillaceae</taxon>
        <taxon>Natronobacillus</taxon>
    </lineage>
</organism>
<dbReference type="RefSeq" id="WP_268778444.1">
    <property type="nucleotide sequence ID" value="NZ_JAPRAT010000001.1"/>
</dbReference>
<dbReference type="EMBL" id="JAPRAT010000001">
    <property type="protein sequence ID" value="MCZ0701677.1"/>
    <property type="molecule type" value="Genomic_DNA"/>
</dbReference>
<gene>
    <name evidence="1" type="ORF">OWO01_00440</name>
</gene>
<sequence>MKIKQIKIILLSLVVVVFFVYAINQYLEKQRYESYLSMQVENDFSRLSSSVINNEKMYNEILQSGTISLQEVMNLYHNNYEIVRIAQEYQNFAIDLRRLGRDEVNNSPSLNASDIAWFFQRLIWNIAEEEGIEQSIEQFPYALGREENYSLDEEFLEKITVVNELNKRWVHVIEIYVEGAKELSNANSDVYFDKYRDHAIKDDYWVDVVLQMDIETEEYLKEHNYYGGFGDYLRIQSH</sequence>
<protein>
    <submittedName>
        <fullName evidence="1">Uncharacterized protein</fullName>
    </submittedName>
</protein>